<gene>
    <name evidence="2" type="ORF">M513_06503</name>
</gene>
<dbReference type="EMBL" id="KL363225">
    <property type="protein sequence ID" value="KFD52656.1"/>
    <property type="molecule type" value="Genomic_DNA"/>
</dbReference>
<proteinExistence type="predicted"/>
<name>A0A085M610_9BILA</name>
<feature type="region of interest" description="Disordered" evidence="1">
    <location>
        <begin position="1"/>
        <end position="67"/>
    </location>
</feature>
<dbReference type="Proteomes" id="UP000030764">
    <property type="component" value="Unassembled WGS sequence"/>
</dbReference>
<feature type="non-terminal residue" evidence="2">
    <location>
        <position position="1"/>
    </location>
</feature>
<reference evidence="2 3" key="1">
    <citation type="journal article" date="2014" name="Nat. Genet.">
        <title>Genome and transcriptome of the porcine whipworm Trichuris suis.</title>
        <authorList>
            <person name="Jex A.R."/>
            <person name="Nejsum P."/>
            <person name="Schwarz E.M."/>
            <person name="Hu L."/>
            <person name="Young N.D."/>
            <person name="Hall R.S."/>
            <person name="Korhonen P.K."/>
            <person name="Liao S."/>
            <person name="Thamsborg S."/>
            <person name="Xia J."/>
            <person name="Xu P."/>
            <person name="Wang S."/>
            <person name="Scheerlinck J.P."/>
            <person name="Hofmann A."/>
            <person name="Sternberg P.W."/>
            <person name="Wang J."/>
            <person name="Gasser R.B."/>
        </authorList>
    </citation>
    <scope>NUCLEOTIDE SEQUENCE [LARGE SCALE GENOMIC DNA]</scope>
    <source>
        <strain evidence="2">DCEP-RM93M</strain>
    </source>
</reference>
<sequence length="67" mass="7512">GKSGTTRAGRRPGTKRGTRKGTKDFPTKRRRSYQPGSPKRGKVLSTYVEPGIRHVEEDRNQSEDEGL</sequence>
<feature type="non-terminal residue" evidence="2">
    <location>
        <position position="67"/>
    </location>
</feature>
<dbReference type="AlphaFoldDB" id="A0A085M610"/>
<feature type="compositionally biased region" description="Basic and acidic residues" evidence="1">
    <location>
        <begin position="51"/>
        <end position="67"/>
    </location>
</feature>
<feature type="compositionally biased region" description="Basic residues" evidence="1">
    <location>
        <begin position="8"/>
        <end position="20"/>
    </location>
</feature>
<keyword evidence="3" id="KW-1185">Reference proteome</keyword>
<evidence type="ECO:0000313" key="3">
    <source>
        <dbReference type="Proteomes" id="UP000030764"/>
    </source>
</evidence>
<protein>
    <submittedName>
        <fullName evidence="2">Uncharacterized protein</fullName>
    </submittedName>
</protein>
<organism evidence="2 3">
    <name type="scientific">Trichuris suis</name>
    <name type="common">pig whipworm</name>
    <dbReference type="NCBI Taxonomy" id="68888"/>
    <lineage>
        <taxon>Eukaryota</taxon>
        <taxon>Metazoa</taxon>
        <taxon>Ecdysozoa</taxon>
        <taxon>Nematoda</taxon>
        <taxon>Enoplea</taxon>
        <taxon>Dorylaimia</taxon>
        <taxon>Trichinellida</taxon>
        <taxon>Trichuridae</taxon>
        <taxon>Trichuris</taxon>
    </lineage>
</organism>
<evidence type="ECO:0000256" key="1">
    <source>
        <dbReference type="SAM" id="MobiDB-lite"/>
    </source>
</evidence>
<accession>A0A085M610</accession>
<evidence type="ECO:0000313" key="2">
    <source>
        <dbReference type="EMBL" id="KFD52656.1"/>
    </source>
</evidence>